<organism evidence="3 4">
    <name type="scientific">Prosthecobacter vanneervenii</name>
    <dbReference type="NCBI Taxonomy" id="48466"/>
    <lineage>
        <taxon>Bacteria</taxon>
        <taxon>Pseudomonadati</taxon>
        <taxon>Verrucomicrobiota</taxon>
        <taxon>Verrucomicrobiia</taxon>
        <taxon>Verrucomicrobiales</taxon>
        <taxon>Verrucomicrobiaceae</taxon>
        <taxon>Prosthecobacter</taxon>
    </lineage>
</organism>
<dbReference type="PANTHER" id="PTHR12526:SF636">
    <property type="entry name" value="BLL3647 PROTEIN"/>
    <property type="match status" value="1"/>
</dbReference>
<gene>
    <name evidence="3" type="ORF">HNQ65_002507</name>
</gene>
<feature type="domain" description="Glycosyltransferase subfamily 4-like N-terminal" evidence="2">
    <location>
        <begin position="12"/>
        <end position="122"/>
    </location>
</feature>
<dbReference type="Pfam" id="PF13439">
    <property type="entry name" value="Glyco_transf_4"/>
    <property type="match status" value="1"/>
</dbReference>
<dbReference type="GO" id="GO:0016757">
    <property type="term" value="F:glycosyltransferase activity"/>
    <property type="evidence" value="ECO:0007669"/>
    <property type="project" value="InterPro"/>
</dbReference>
<dbReference type="EMBL" id="JACHIG010000005">
    <property type="protein sequence ID" value="MBB5032924.1"/>
    <property type="molecule type" value="Genomic_DNA"/>
</dbReference>
<name>A0A7W7YB23_9BACT</name>
<evidence type="ECO:0000259" key="1">
    <source>
        <dbReference type="Pfam" id="PF00534"/>
    </source>
</evidence>
<proteinExistence type="predicted"/>
<dbReference type="PANTHER" id="PTHR12526">
    <property type="entry name" value="GLYCOSYLTRANSFERASE"/>
    <property type="match status" value="1"/>
</dbReference>
<dbReference type="InterPro" id="IPR001296">
    <property type="entry name" value="Glyco_trans_1"/>
</dbReference>
<accession>A0A7W7YB23</accession>
<dbReference type="InterPro" id="IPR028098">
    <property type="entry name" value="Glyco_trans_4-like_N"/>
</dbReference>
<evidence type="ECO:0000313" key="4">
    <source>
        <dbReference type="Proteomes" id="UP000590740"/>
    </source>
</evidence>
<evidence type="ECO:0000259" key="2">
    <source>
        <dbReference type="Pfam" id="PF13439"/>
    </source>
</evidence>
<protein>
    <submittedName>
        <fullName evidence="3">Glycosyltransferase involved in cell wall biosynthesis</fullName>
    </submittedName>
</protein>
<reference evidence="3 4" key="1">
    <citation type="submission" date="2020-08" db="EMBL/GenBank/DDBJ databases">
        <title>Genomic Encyclopedia of Type Strains, Phase IV (KMG-IV): sequencing the most valuable type-strain genomes for metagenomic binning, comparative biology and taxonomic classification.</title>
        <authorList>
            <person name="Goeker M."/>
        </authorList>
    </citation>
    <scope>NUCLEOTIDE SEQUENCE [LARGE SCALE GENOMIC DNA]</scope>
    <source>
        <strain evidence="3 4">DSM 12252</strain>
    </source>
</reference>
<keyword evidence="4" id="KW-1185">Reference proteome</keyword>
<evidence type="ECO:0000313" key="3">
    <source>
        <dbReference type="EMBL" id="MBB5032924.1"/>
    </source>
</evidence>
<keyword evidence="3" id="KW-0808">Transferase</keyword>
<dbReference type="Pfam" id="PF00534">
    <property type="entry name" value="Glycos_transf_1"/>
    <property type="match status" value="1"/>
</dbReference>
<sequence>MTRAKAAGIPTMPCTFDRKWLPWEVLRLARWLRRERIQIVNTHSSRDGLQLGVAARLSHTPLVVRTRHIDVIDRNPKFSRYKFTTLADHALTTSQKITDYIRRTFRLPDDRVTTLPTGIDTALYEQQGPRAELPVRTGPEAAPVVGMVSVLRSWKGHPTFFEAVQKLRAAGRNFQFVVVGGGVPVEIYREKARAFGVEDQVQFTGHREDVADVLRALDVLCIPSLAHEGVPQIGLQALACGTAVVGSDCGGIPEIIQEGRTGRIFPKGDATALAARIAEAIDEPERTQQMCRAGRAKVENEHSLEIMLDRLDVIYRRHLEQEVTEKSASRPPCRAFC</sequence>
<dbReference type="Proteomes" id="UP000590740">
    <property type="component" value="Unassembled WGS sequence"/>
</dbReference>
<dbReference type="Gene3D" id="3.40.50.2000">
    <property type="entry name" value="Glycogen Phosphorylase B"/>
    <property type="match status" value="2"/>
</dbReference>
<dbReference type="SUPFAM" id="SSF53756">
    <property type="entry name" value="UDP-Glycosyltransferase/glycogen phosphorylase"/>
    <property type="match status" value="1"/>
</dbReference>
<dbReference type="AlphaFoldDB" id="A0A7W7YB23"/>
<feature type="domain" description="Glycosyl transferase family 1" evidence="1">
    <location>
        <begin position="139"/>
        <end position="295"/>
    </location>
</feature>
<dbReference type="CDD" id="cd03801">
    <property type="entry name" value="GT4_PimA-like"/>
    <property type="match status" value="1"/>
</dbReference>
<comment type="caution">
    <text evidence="3">The sequence shown here is derived from an EMBL/GenBank/DDBJ whole genome shotgun (WGS) entry which is preliminary data.</text>
</comment>